<reference evidence="1 2" key="3">
    <citation type="journal article" date="2022" name="Microbiol. Spectr.">
        <title>Folding features and dynamics of 3D genome architecture in plant fungal pathogens.</title>
        <authorList>
            <person name="Xia C."/>
        </authorList>
    </citation>
    <scope>NUCLEOTIDE SEQUENCE [LARGE SCALE GENOMIC DNA]</scope>
    <source>
        <strain evidence="1 2">93-210</strain>
    </source>
</reference>
<proteinExistence type="predicted"/>
<comment type="caution">
    <text evidence="1">The sequence shown here is derived from an EMBL/GenBank/DDBJ whole genome shotgun (WGS) entry which is preliminary data.</text>
</comment>
<keyword evidence="2" id="KW-1185">Reference proteome</keyword>
<evidence type="ECO:0000313" key="2">
    <source>
        <dbReference type="Proteomes" id="UP001060170"/>
    </source>
</evidence>
<dbReference type="Proteomes" id="UP001060170">
    <property type="component" value="Chromosome 4"/>
</dbReference>
<protein>
    <submittedName>
        <fullName evidence="1">Uncharacterized protein</fullName>
    </submittedName>
</protein>
<gene>
    <name evidence="1" type="ORF">MJO28_003895</name>
</gene>
<accession>A0ACC0ENX2</accession>
<dbReference type="EMBL" id="CM045868">
    <property type="protein sequence ID" value="KAI7956800.1"/>
    <property type="molecule type" value="Genomic_DNA"/>
</dbReference>
<evidence type="ECO:0000313" key="1">
    <source>
        <dbReference type="EMBL" id="KAI7956800.1"/>
    </source>
</evidence>
<sequence>MSHIADWESDYDNELEHQHLGAIGNQVMYGLEMLARKLNNCSIWRHDRVAVEKLSMADSIDRASYGETTLDRLQPGLTLLRGHFTTLARSLDPINLNEGAESALKRALQNQQEFDGAVVHINSRFVAAVPEPAPAAMQYGDQHLGKLKSYRLRALKSNFAEALDRIGTFLRFAKAILRSIQRGRTIHNCQLLETTDGVPIDHWLAFKQVIGSIDSINETMRVSDWDLARQGWPFEFKCIDTVLLKVVDSIAPEDRILESSEMDRLLPEDDRVPHGRLHWNSAKALSTLMIPVIKLSRLYFNKISVRGISSRSLPLSIGMCSQQIATLAHSLGLVSDDLQGILCLVYAIDLIHTPSTLTQLIEIAERLHNRFEAPSSIFLAHMVPSIPDTEGFPTRNYYESWIDFEEGGTVGLPAYTRYILHFPTRMTSECTDYCYHHIHDNFRFGTIVPSRTKIFQAIPFYKSVISLVLVSTSLTPLLTPNLAILSSSPFLILIIIFEPQQLYHLQ</sequence>
<reference evidence="2" key="1">
    <citation type="journal article" date="2018" name="BMC Genomics">
        <title>Genomic insights into host adaptation between the wheat stripe rust pathogen (Puccinia striiformis f. sp. tritici) and the barley stripe rust pathogen (Puccinia striiformis f. sp. hordei).</title>
        <authorList>
            <person name="Xia C."/>
            <person name="Wang M."/>
            <person name="Yin C."/>
            <person name="Cornejo O.E."/>
            <person name="Hulbert S.H."/>
            <person name="Chen X."/>
        </authorList>
    </citation>
    <scope>NUCLEOTIDE SEQUENCE [LARGE SCALE GENOMIC DNA]</scope>
    <source>
        <strain evidence="2">93-210</strain>
    </source>
</reference>
<name>A0ACC0ENX2_9BASI</name>
<organism evidence="1 2">
    <name type="scientific">Puccinia striiformis f. sp. tritici</name>
    <dbReference type="NCBI Taxonomy" id="168172"/>
    <lineage>
        <taxon>Eukaryota</taxon>
        <taxon>Fungi</taxon>
        <taxon>Dikarya</taxon>
        <taxon>Basidiomycota</taxon>
        <taxon>Pucciniomycotina</taxon>
        <taxon>Pucciniomycetes</taxon>
        <taxon>Pucciniales</taxon>
        <taxon>Pucciniaceae</taxon>
        <taxon>Puccinia</taxon>
    </lineage>
</organism>
<reference evidence="2" key="2">
    <citation type="journal article" date="2018" name="Mol. Plant Microbe Interact.">
        <title>Genome sequence resources for the wheat stripe rust pathogen (Puccinia striiformis f. sp. tritici) and the barley stripe rust pathogen (Puccinia striiformis f. sp. hordei).</title>
        <authorList>
            <person name="Xia C."/>
            <person name="Wang M."/>
            <person name="Yin C."/>
            <person name="Cornejo O.E."/>
            <person name="Hulbert S.H."/>
            <person name="Chen X."/>
        </authorList>
    </citation>
    <scope>NUCLEOTIDE SEQUENCE [LARGE SCALE GENOMIC DNA]</scope>
    <source>
        <strain evidence="2">93-210</strain>
    </source>
</reference>